<comment type="similarity">
    <text evidence="3 15">Belongs to the dynein light chain family.</text>
</comment>
<keyword evidence="6 15" id="KW-0493">Microtubule</keyword>
<dbReference type="GO" id="GO:0005874">
    <property type="term" value="C:microtubule"/>
    <property type="evidence" value="ECO:0007669"/>
    <property type="project" value="UniProtKB-KW"/>
</dbReference>
<dbReference type="GO" id="GO:0051028">
    <property type="term" value="P:mRNA transport"/>
    <property type="evidence" value="ECO:0007669"/>
    <property type="project" value="UniProtKB-KW"/>
</dbReference>
<dbReference type="GO" id="GO:0045505">
    <property type="term" value="F:dynein intermediate chain binding"/>
    <property type="evidence" value="ECO:0007669"/>
    <property type="project" value="TreeGrafter"/>
</dbReference>
<dbReference type="FunFam" id="3.30.740.10:FF:000005">
    <property type="entry name" value="Dynein light chain"/>
    <property type="match status" value="1"/>
</dbReference>
<dbReference type="InterPro" id="IPR037177">
    <property type="entry name" value="DLC_sf"/>
</dbReference>
<keyword evidence="9" id="KW-0811">Translocation</keyword>
<dbReference type="GO" id="GO:0015031">
    <property type="term" value="P:protein transport"/>
    <property type="evidence" value="ECO:0007669"/>
    <property type="project" value="UniProtKB-KW"/>
</dbReference>
<keyword evidence="5 15" id="KW-0963">Cytoplasm</keyword>
<dbReference type="AlphaFoldDB" id="A0AAV5R0H8"/>
<keyword evidence="12 15" id="KW-0505">Motor protein</keyword>
<keyword evidence="17" id="KW-1185">Reference proteome</keyword>
<evidence type="ECO:0000313" key="17">
    <source>
        <dbReference type="Proteomes" id="UP001378960"/>
    </source>
</evidence>
<comment type="caution">
    <text evidence="16">The sequence shown here is derived from an EMBL/GenBank/DDBJ whole genome shotgun (WGS) entry which is preliminary data.</text>
</comment>
<dbReference type="GO" id="GO:0005868">
    <property type="term" value="C:cytoplasmic dynein complex"/>
    <property type="evidence" value="ECO:0007669"/>
    <property type="project" value="TreeGrafter"/>
</dbReference>
<evidence type="ECO:0000256" key="3">
    <source>
        <dbReference type="ARBA" id="ARBA00010156"/>
    </source>
</evidence>
<accession>A0AAV5R0H8</accession>
<dbReference type="InterPro" id="IPR001372">
    <property type="entry name" value="Dynein_light_chain_typ-1/2"/>
</dbReference>
<evidence type="ECO:0000313" key="16">
    <source>
        <dbReference type="EMBL" id="GMM44126.1"/>
    </source>
</evidence>
<evidence type="ECO:0000256" key="11">
    <source>
        <dbReference type="ARBA" id="ARBA00023132"/>
    </source>
</evidence>
<dbReference type="EMBL" id="BTGB01000001">
    <property type="protein sequence ID" value="GMM44126.1"/>
    <property type="molecule type" value="Genomic_DNA"/>
</dbReference>
<dbReference type="SUPFAM" id="SSF54648">
    <property type="entry name" value="DLC"/>
    <property type="match status" value="1"/>
</dbReference>
<evidence type="ECO:0000256" key="12">
    <source>
        <dbReference type="ARBA" id="ARBA00023175"/>
    </source>
</evidence>
<evidence type="ECO:0000256" key="13">
    <source>
        <dbReference type="ARBA" id="ARBA00023212"/>
    </source>
</evidence>
<evidence type="ECO:0000256" key="5">
    <source>
        <dbReference type="ARBA" id="ARBA00022490"/>
    </source>
</evidence>
<dbReference type="GO" id="GO:0007017">
    <property type="term" value="P:microtubule-based process"/>
    <property type="evidence" value="ECO:0007669"/>
    <property type="project" value="InterPro"/>
</dbReference>
<keyword evidence="13 15" id="KW-0206">Cytoskeleton</keyword>
<comment type="function">
    <text evidence="15">Acts as one of several non-catalytic accessory components of the cytoplasmic dynein complex that are thought to be involved in linking dynein to cargos and to adapter proteins that regulate dynein function. Cytoplasmic dynein acts as a motor for the intracellular retrograde motility of vesicles and organelles along microtubules. May play a role in changing or maintaining the spatial distribution of cytoskeletal structures.</text>
</comment>
<evidence type="ECO:0000256" key="10">
    <source>
        <dbReference type="ARBA" id="ARBA00023017"/>
    </source>
</evidence>
<dbReference type="Pfam" id="PF01221">
    <property type="entry name" value="Dynein_light"/>
    <property type="match status" value="1"/>
</dbReference>
<proteinExistence type="inferred from homology"/>
<gene>
    <name evidence="16" type="ORF">DAPK24_007010</name>
</gene>
<dbReference type="PANTHER" id="PTHR11886:SF35">
    <property type="entry name" value="DYNEIN LIGHT CHAIN"/>
    <property type="match status" value="1"/>
</dbReference>
<keyword evidence="11" id="KW-0906">Nuclear pore complex</keyword>
<dbReference type="SMART" id="SM01375">
    <property type="entry name" value="Dynein_light"/>
    <property type="match status" value="1"/>
</dbReference>
<keyword evidence="10 15" id="KW-0243">Dynein</keyword>
<name>A0AAV5R0H8_PICKL</name>
<keyword evidence="4 15" id="KW-0813">Transport</keyword>
<organism evidence="16 17">
    <name type="scientific">Pichia kluyveri</name>
    <name type="common">Yeast</name>
    <dbReference type="NCBI Taxonomy" id="36015"/>
    <lineage>
        <taxon>Eukaryota</taxon>
        <taxon>Fungi</taxon>
        <taxon>Dikarya</taxon>
        <taxon>Ascomycota</taxon>
        <taxon>Saccharomycotina</taxon>
        <taxon>Pichiomycetes</taxon>
        <taxon>Pichiales</taxon>
        <taxon>Pichiaceae</taxon>
        <taxon>Pichia</taxon>
    </lineage>
</organism>
<evidence type="ECO:0000256" key="9">
    <source>
        <dbReference type="ARBA" id="ARBA00023010"/>
    </source>
</evidence>
<dbReference type="Gene3D" id="3.30.740.10">
    <property type="entry name" value="Protein Inhibitor Of Neuronal Nitric Oxide Synthase"/>
    <property type="match status" value="1"/>
</dbReference>
<comment type="subcellular location">
    <subcellularLocation>
        <location evidence="1 15">Cytoplasm</location>
        <location evidence="1 15">Cytoskeleton</location>
    </subcellularLocation>
    <subcellularLocation>
        <location evidence="2">Nucleus</location>
        <location evidence="2">Nuclear pore complex</location>
    </subcellularLocation>
</comment>
<protein>
    <recommendedName>
        <fullName evidence="15">Dynein light chain</fullName>
    </recommendedName>
</protein>
<reference evidence="16 17" key="1">
    <citation type="journal article" date="2023" name="Elife">
        <title>Identification of key yeast species and microbe-microbe interactions impacting larval growth of Drosophila in the wild.</title>
        <authorList>
            <person name="Mure A."/>
            <person name="Sugiura Y."/>
            <person name="Maeda R."/>
            <person name="Honda K."/>
            <person name="Sakurai N."/>
            <person name="Takahashi Y."/>
            <person name="Watada M."/>
            <person name="Katoh T."/>
            <person name="Gotoh A."/>
            <person name="Gotoh Y."/>
            <person name="Taniguchi I."/>
            <person name="Nakamura K."/>
            <person name="Hayashi T."/>
            <person name="Katayama T."/>
            <person name="Uemura T."/>
            <person name="Hattori Y."/>
        </authorList>
    </citation>
    <scope>NUCLEOTIDE SEQUENCE [LARGE SCALE GENOMIC DNA]</scope>
    <source>
        <strain evidence="16 17">PK-24</strain>
    </source>
</reference>
<dbReference type="PANTHER" id="PTHR11886">
    <property type="entry name" value="DYNEIN LIGHT CHAIN"/>
    <property type="match status" value="1"/>
</dbReference>
<comment type="subunit">
    <text evidence="15">Cytoplasmic dynein consists of two catalytic heavy chains (HCs) and a number of non-catalytic subunits which present intermediate chains (ICs), light intermediate chains (LICs) and light chains (LCs).</text>
</comment>
<sequence>MADLTPIIKSTDMDDEQKQIISEIVLNSFKEFKSKPSQLSSDIKLKLDEKLGSPWHIIVGKSFSSSISHEKNGFIYIYLENLAILCFKTA</sequence>
<evidence type="ECO:0000256" key="1">
    <source>
        <dbReference type="ARBA" id="ARBA00004245"/>
    </source>
</evidence>
<evidence type="ECO:0000256" key="2">
    <source>
        <dbReference type="ARBA" id="ARBA00004567"/>
    </source>
</evidence>
<keyword evidence="7" id="KW-0509">mRNA transport</keyword>
<keyword evidence="8" id="KW-0653">Protein transport</keyword>
<evidence type="ECO:0000256" key="8">
    <source>
        <dbReference type="ARBA" id="ARBA00022927"/>
    </source>
</evidence>
<evidence type="ECO:0000256" key="14">
    <source>
        <dbReference type="ARBA" id="ARBA00023242"/>
    </source>
</evidence>
<evidence type="ECO:0000256" key="7">
    <source>
        <dbReference type="ARBA" id="ARBA00022816"/>
    </source>
</evidence>
<dbReference type="GO" id="GO:0005643">
    <property type="term" value="C:nuclear pore"/>
    <property type="evidence" value="ECO:0007669"/>
    <property type="project" value="UniProtKB-SubCell"/>
</dbReference>
<evidence type="ECO:0000256" key="6">
    <source>
        <dbReference type="ARBA" id="ARBA00022701"/>
    </source>
</evidence>
<dbReference type="Proteomes" id="UP001378960">
    <property type="component" value="Unassembled WGS sequence"/>
</dbReference>
<evidence type="ECO:0000256" key="4">
    <source>
        <dbReference type="ARBA" id="ARBA00022448"/>
    </source>
</evidence>
<keyword evidence="14" id="KW-0539">Nucleus</keyword>
<evidence type="ECO:0000256" key="15">
    <source>
        <dbReference type="RuleBase" id="RU365010"/>
    </source>
</evidence>